<protein>
    <submittedName>
        <fullName evidence="2">Uncharacterized protein</fullName>
    </submittedName>
</protein>
<dbReference type="Proteomes" id="UP000199527">
    <property type="component" value="Unassembled WGS sequence"/>
</dbReference>
<sequence>MSFTTFLTVVLPYLFLFFVLFIALPYVASAIVVGFYEYLTDGKKKTVAAPARHAKPQH</sequence>
<reference evidence="3" key="1">
    <citation type="submission" date="2016-10" db="EMBL/GenBank/DDBJ databases">
        <authorList>
            <person name="Varghese N."/>
            <person name="Submissions S."/>
        </authorList>
    </citation>
    <scope>NUCLEOTIDE SEQUENCE [LARGE SCALE GENOMIC DNA]</scope>
    <source>
        <strain evidence="3">DSM 23317</strain>
    </source>
</reference>
<keyword evidence="1" id="KW-1133">Transmembrane helix</keyword>
<evidence type="ECO:0000313" key="2">
    <source>
        <dbReference type="EMBL" id="SDI37110.1"/>
    </source>
</evidence>
<gene>
    <name evidence="2" type="ORF">SAMN04488540_101218</name>
</gene>
<dbReference type="EMBL" id="FNEM01000001">
    <property type="protein sequence ID" value="SDI37110.1"/>
    <property type="molecule type" value="Genomic_DNA"/>
</dbReference>
<dbReference type="AlphaFoldDB" id="A0A1G8K2S9"/>
<organism evidence="2 3">
    <name type="scientific">Ferrimonas sediminum</name>
    <dbReference type="NCBI Taxonomy" id="718193"/>
    <lineage>
        <taxon>Bacteria</taxon>
        <taxon>Pseudomonadati</taxon>
        <taxon>Pseudomonadota</taxon>
        <taxon>Gammaproteobacteria</taxon>
        <taxon>Alteromonadales</taxon>
        <taxon>Ferrimonadaceae</taxon>
        <taxon>Ferrimonas</taxon>
    </lineage>
</organism>
<feature type="transmembrane region" description="Helical" evidence="1">
    <location>
        <begin position="12"/>
        <end position="36"/>
    </location>
</feature>
<evidence type="ECO:0000256" key="1">
    <source>
        <dbReference type="SAM" id="Phobius"/>
    </source>
</evidence>
<accession>A0A1G8K2S9</accession>
<keyword evidence="1" id="KW-0472">Membrane</keyword>
<dbReference type="RefSeq" id="WP_176819152.1">
    <property type="nucleotide sequence ID" value="NZ_FNEM01000001.1"/>
</dbReference>
<keyword evidence="3" id="KW-1185">Reference proteome</keyword>
<proteinExistence type="predicted"/>
<name>A0A1G8K2S9_9GAMM</name>
<keyword evidence="1" id="KW-0812">Transmembrane</keyword>
<evidence type="ECO:0000313" key="3">
    <source>
        <dbReference type="Proteomes" id="UP000199527"/>
    </source>
</evidence>